<evidence type="ECO:0000313" key="2">
    <source>
        <dbReference type="EMBL" id="EDM02146.1"/>
    </source>
</evidence>
<feature type="region of interest" description="Disordered" evidence="1">
    <location>
        <begin position="1"/>
        <end position="97"/>
    </location>
</feature>
<gene>
    <name evidence="2" type="ORF">rCG_29752</name>
</gene>
<evidence type="ECO:0000313" key="3">
    <source>
        <dbReference type="Proteomes" id="UP000234681"/>
    </source>
</evidence>
<reference evidence="2 3" key="1">
    <citation type="submission" date="2005-09" db="EMBL/GenBank/DDBJ databases">
        <authorList>
            <person name="Mural R.J."/>
            <person name="Li P.W."/>
            <person name="Adams M.D."/>
            <person name="Amanatides P.G."/>
            <person name="Baden-Tillson H."/>
            <person name="Barnstead M."/>
            <person name="Chin S.H."/>
            <person name="Dew I."/>
            <person name="Evans C.A."/>
            <person name="Ferriera S."/>
            <person name="Flanigan M."/>
            <person name="Fosler C."/>
            <person name="Glodek A."/>
            <person name="Gu Z."/>
            <person name="Holt R.A."/>
            <person name="Jennings D."/>
            <person name="Kraft C.L."/>
            <person name="Lu F."/>
            <person name="Nguyen T."/>
            <person name="Nusskern D.R."/>
            <person name="Pfannkoch C.M."/>
            <person name="Sitter C."/>
            <person name="Sutton G.G."/>
            <person name="Venter J.C."/>
            <person name="Wang Z."/>
            <person name="Woodage T."/>
            <person name="Zheng X.H."/>
            <person name="Zhong F."/>
        </authorList>
    </citation>
    <scope>NUCLEOTIDE SEQUENCE [LARGE SCALE GENOMIC DNA]</scope>
    <source>
        <strain>BN</strain>
        <strain evidence="3">Sprague-Dawley</strain>
    </source>
</reference>
<feature type="compositionally biased region" description="Polar residues" evidence="1">
    <location>
        <begin position="80"/>
        <end position="97"/>
    </location>
</feature>
<dbReference type="AlphaFoldDB" id="A6IKZ3"/>
<evidence type="ECO:0000256" key="1">
    <source>
        <dbReference type="SAM" id="MobiDB-lite"/>
    </source>
</evidence>
<accession>A6IKZ3</accession>
<protein>
    <submittedName>
        <fullName evidence="2">RCG29752</fullName>
    </submittedName>
</protein>
<proteinExistence type="predicted"/>
<name>A6IKZ3_RAT</name>
<feature type="compositionally biased region" description="Pro residues" evidence="1">
    <location>
        <begin position="67"/>
        <end position="77"/>
    </location>
</feature>
<sequence>MSPGTPGKEMEASGSSSQSPNSSAVHRETEDLNHPETEFHKQHGKARERYERDKSSSSSSSSIGNVPLPPHLLPPPQTAAMRTSTPEVRGNTEGSRTETALLVLTMGNWRC</sequence>
<dbReference type="EMBL" id="CH473964">
    <property type="protein sequence ID" value="EDM02146.1"/>
    <property type="molecule type" value="Genomic_DNA"/>
</dbReference>
<organism evidence="2 3">
    <name type="scientific">Rattus norvegicus</name>
    <name type="common">Rat</name>
    <dbReference type="NCBI Taxonomy" id="10116"/>
    <lineage>
        <taxon>Eukaryota</taxon>
        <taxon>Metazoa</taxon>
        <taxon>Chordata</taxon>
        <taxon>Craniata</taxon>
        <taxon>Vertebrata</taxon>
        <taxon>Euteleostomi</taxon>
        <taxon>Mammalia</taxon>
        <taxon>Eutheria</taxon>
        <taxon>Euarchontoglires</taxon>
        <taxon>Glires</taxon>
        <taxon>Rodentia</taxon>
        <taxon>Myomorpha</taxon>
        <taxon>Muroidea</taxon>
        <taxon>Muridae</taxon>
        <taxon>Murinae</taxon>
        <taxon>Rattus</taxon>
    </lineage>
</organism>
<dbReference type="Proteomes" id="UP000234681">
    <property type="component" value="Chromosome 4"/>
</dbReference>
<feature type="compositionally biased region" description="Basic and acidic residues" evidence="1">
    <location>
        <begin position="25"/>
        <end position="55"/>
    </location>
</feature>
<feature type="compositionally biased region" description="Low complexity" evidence="1">
    <location>
        <begin position="13"/>
        <end position="23"/>
    </location>
</feature>